<dbReference type="EMBL" id="FR872605">
    <property type="protein sequence ID" value="CCB90391.1"/>
    <property type="molecule type" value="Genomic_DNA"/>
</dbReference>
<reference evidence="1" key="1">
    <citation type="submission" date="2011-05" db="EMBL/GenBank/DDBJ databases">
        <title>Unity in variety -- the pan-genome of the Chlamydiae.</title>
        <authorList>
            <person name="Collingro A."/>
            <person name="Tischler P."/>
            <person name="Weinmaier T."/>
            <person name="Penz T."/>
            <person name="Heinz E."/>
            <person name="Brunham R.C."/>
            <person name="Read T.D."/>
            <person name="Bavoil P.M."/>
            <person name="Sachse K."/>
            <person name="Kahane S."/>
            <person name="Friedman M.G."/>
            <person name="Rattei T."/>
            <person name="Myers G.S.A."/>
            <person name="Horn M."/>
        </authorList>
    </citation>
    <scope>NUCLEOTIDE SEQUENCE</scope>
    <source>
        <strain evidence="1">2032/99</strain>
    </source>
</reference>
<proteinExistence type="predicted"/>
<accession>F8LA83</accession>
<protein>
    <submittedName>
        <fullName evidence="1">Uncharacterized protein</fullName>
    </submittedName>
</protein>
<dbReference type="AlphaFoldDB" id="F8LA83"/>
<gene>
    <name evidence="1" type="ORF">WCH_CR16470</name>
</gene>
<name>F8LA83_9BACT</name>
<evidence type="ECO:0000313" key="1">
    <source>
        <dbReference type="EMBL" id="CCB90391.1"/>
    </source>
</evidence>
<sequence length="28" mass="3115">MFPFQKPLAKAVLVELAKGSLEANRGLW</sequence>
<organism evidence="1">
    <name type="scientific">Waddlia chondrophila 2032/99</name>
    <dbReference type="NCBI Taxonomy" id="765953"/>
    <lineage>
        <taxon>Bacteria</taxon>
        <taxon>Pseudomonadati</taxon>
        <taxon>Chlamydiota</taxon>
        <taxon>Chlamydiia</taxon>
        <taxon>Parachlamydiales</taxon>
        <taxon>Waddliaceae</taxon>
        <taxon>Waddlia</taxon>
    </lineage>
</organism>